<dbReference type="Pfam" id="PF13561">
    <property type="entry name" value="adh_short_C2"/>
    <property type="match status" value="1"/>
</dbReference>
<evidence type="ECO:0000313" key="5">
    <source>
        <dbReference type="EMBL" id="SFQ02138.1"/>
    </source>
</evidence>
<dbReference type="InterPro" id="IPR036291">
    <property type="entry name" value="NAD(P)-bd_dom_sf"/>
</dbReference>
<dbReference type="NCBIfam" id="NF006393">
    <property type="entry name" value="PRK08642.1"/>
    <property type="match status" value="1"/>
</dbReference>
<protein>
    <submittedName>
        <fullName evidence="5">3-oxoacyl-[acyl-carrier protein] reductase</fullName>
    </submittedName>
</protein>
<sequence>MPNFYYAIICICATFLKEGCVFLLYLSLYHLSFSKTNSMGVVMMKRTVLVTGSSRGLGSAIVKELAHQGFKVVINYYKSKDAAEELVSILGKENAIAICADVTNRAEVDALVKKATEYFGQIDVVVNNALVGFKFDPNKQKSFTELTWEDYQKQLDGTLKAAFNVVQSVIPQFIERRNGSIISIGTNLYQNPVVPYHEYTTAKAGLIGFTRNIAAELGQFGIRANVVSGGLLKTTDASAFTTPEVFDLIAQSTPLKKVTSPEDVANMVAYLSSENADGITGQNLTVDGGLTMN</sequence>
<accession>A0A1I5V3S4</accession>
<evidence type="ECO:0000256" key="1">
    <source>
        <dbReference type="ARBA" id="ARBA00006484"/>
    </source>
</evidence>
<comment type="similarity">
    <text evidence="1">Belongs to the short-chain dehydrogenases/reductases (SDR) family.</text>
</comment>
<evidence type="ECO:0000256" key="4">
    <source>
        <dbReference type="SAM" id="Phobius"/>
    </source>
</evidence>
<keyword evidence="4" id="KW-1133">Transmembrane helix</keyword>
<keyword evidence="6" id="KW-1185">Reference proteome</keyword>
<dbReference type="Proteomes" id="UP000198734">
    <property type="component" value="Unassembled WGS sequence"/>
</dbReference>
<keyword evidence="3" id="KW-0560">Oxidoreductase</keyword>
<dbReference type="PANTHER" id="PTHR43639">
    <property type="entry name" value="OXIDOREDUCTASE, SHORT-CHAIN DEHYDROGENASE/REDUCTASE FAMILY (AFU_ORTHOLOGUE AFUA_5G02870)"/>
    <property type="match status" value="1"/>
</dbReference>
<dbReference type="PRINTS" id="PR00081">
    <property type="entry name" value="GDHRDH"/>
</dbReference>
<keyword evidence="4" id="KW-0812">Transmembrane</keyword>
<organism evidence="5 6">
    <name type="scientific">Psychrobacillus psychrotolerans</name>
    <dbReference type="NCBI Taxonomy" id="126156"/>
    <lineage>
        <taxon>Bacteria</taxon>
        <taxon>Bacillati</taxon>
        <taxon>Bacillota</taxon>
        <taxon>Bacilli</taxon>
        <taxon>Bacillales</taxon>
        <taxon>Bacillaceae</taxon>
        <taxon>Psychrobacillus</taxon>
    </lineage>
</organism>
<dbReference type="Gene3D" id="3.40.50.720">
    <property type="entry name" value="NAD(P)-binding Rossmann-like Domain"/>
    <property type="match status" value="1"/>
</dbReference>
<comment type="subunit">
    <text evidence="2">Homotetramer.</text>
</comment>
<proteinExistence type="inferred from homology"/>
<dbReference type="GO" id="GO:0016491">
    <property type="term" value="F:oxidoreductase activity"/>
    <property type="evidence" value="ECO:0007669"/>
    <property type="project" value="UniProtKB-KW"/>
</dbReference>
<dbReference type="InterPro" id="IPR002347">
    <property type="entry name" value="SDR_fam"/>
</dbReference>
<keyword evidence="4" id="KW-0472">Membrane</keyword>
<gene>
    <name evidence="5" type="ORF">SAMN05421670_0656</name>
</gene>
<dbReference type="PRINTS" id="PR00080">
    <property type="entry name" value="SDRFAMILY"/>
</dbReference>
<dbReference type="FunFam" id="3.40.50.720:FF:000173">
    <property type="entry name" value="3-oxoacyl-[acyl-carrier protein] reductase"/>
    <property type="match status" value="1"/>
</dbReference>
<evidence type="ECO:0000256" key="3">
    <source>
        <dbReference type="ARBA" id="ARBA00023002"/>
    </source>
</evidence>
<dbReference type="PANTHER" id="PTHR43639:SF1">
    <property type="entry name" value="SHORT-CHAIN DEHYDROGENASE_REDUCTASE FAMILY PROTEIN"/>
    <property type="match status" value="1"/>
</dbReference>
<dbReference type="STRING" id="126156.SAMN05421670_0656"/>
<dbReference type="SUPFAM" id="SSF51735">
    <property type="entry name" value="NAD(P)-binding Rossmann-fold domains"/>
    <property type="match status" value="1"/>
</dbReference>
<reference evidence="6" key="1">
    <citation type="submission" date="2016-10" db="EMBL/GenBank/DDBJ databases">
        <authorList>
            <person name="Varghese N."/>
            <person name="Submissions S."/>
        </authorList>
    </citation>
    <scope>NUCLEOTIDE SEQUENCE [LARGE SCALE GENOMIC DNA]</scope>
    <source>
        <strain evidence="6">DSM 11706</strain>
    </source>
</reference>
<dbReference type="AlphaFoldDB" id="A0A1I5V3S4"/>
<evidence type="ECO:0000313" key="6">
    <source>
        <dbReference type="Proteomes" id="UP000198734"/>
    </source>
</evidence>
<name>A0A1I5V3S4_9BACI</name>
<feature type="transmembrane region" description="Helical" evidence="4">
    <location>
        <begin position="6"/>
        <end position="29"/>
    </location>
</feature>
<evidence type="ECO:0000256" key="2">
    <source>
        <dbReference type="ARBA" id="ARBA00011881"/>
    </source>
</evidence>
<dbReference type="EMBL" id="FOXU01000001">
    <property type="protein sequence ID" value="SFQ02138.1"/>
    <property type="molecule type" value="Genomic_DNA"/>
</dbReference>